<organism evidence="1 2">
    <name type="scientific">Paramagnetospirillum kuznetsovii</name>
    <dbReference type="NCBI Taxonomy" id="2053833"/>
    <lineage>
        <taxon>Bacteria</taxon>
        <taxon>Pseudomonadati</taxon>
        <taxon>Pseudomonadota</taxon>
        <taxon>Alphaproteobacteria</taxon>
        <taxon>Rhodospirillales</taxon>
        <taxon>Magnetospirillaceae</taxon>
        <taxon>Paramagnetospirillum</taxon>
    </lineage>
</organism>
<protein>
    <submittedName>
        <fullName evidence="1">Uncharacterized protein</fullName>
    </submittedName>
</protein>
<sequence>MKKTKERFDAAWVDQLTADFADATREASIRASRARSFHAKNVGASPRASSSFDFAFNGTGDDPATLAFAEHRVAMLVRHFPEIRRCEIFVGQRSERKKGIQVLAVLSLGAAEIIGVAHLIDADDPHRVREAIVHSLLNAEHKLSAHSVVEPAASAHQVRRYGTQRR</sequence>
<dbReference type="AlphaFoldDB" id="A0A364NXX1"/>
<keyword evidence="2" id="KW-1185">Reference proteome</keyword>
<dbReference type="RefSeq" id="WP_112144756.1">
    <property type="nucleotide sequence ID" value="NZ_PGTO01000007.1"/>
</dbReference>
<accession>A0A364NXX1</accession>
<name>A0A364NXX1_9PROT</name>
<evidence type="ECO:0000313" key="2">
    <source>
        <dbReference type="Proteomes" id="UP000251075"/>
    </source>
</evidence>
<comment type="caution">
    <text evidence="1">The sequence shown here is derived from an EMBL/GenBank/DDBJ whole genome shotgun (WGS) entry which is preliminary data.</text>
</comment>
<gene>
    <name evidence="1" type="ORF">CU669_11490</name>
</gene>
<dbReference type="EMBL" id="PGTO01000007">
    <property type="protein sequence ID" value="RAU21916.1"/>
    <property type="molecule type" value="Genomic_DNA"/>
</dbReference>
<evidence type="ECO:0000313" key="1">
    <source>
        <dbReference type="EMBL" id="RAU21916.1"/>
    </source>
</evidence>
<reference evidence="1 2" key="1">
    <citation type="submission" date="2017-11" db="EMBL/GenBank/DDBJ databases">
        <title>Draft genome sequence of magnetotactic bacterium Magnetospirillum kuznetsovii LBB-42.</title>
        <authorList>
            <person name="Grouzdev D.S."/>
            <person name="Rysina M.S."/>
            <person name="Baslerov R.V."/>
            <person name="Koziaeva V."/>
        </authorList>
    </citation>
    <scope>NUCLEOTIDE SEQUENCE [LARGE SCALE GENOMIC DNA]</scope>
    <source>
        <strain evidence="1 2">LBB-42</strain>
    </source>
</reference>
<proteinExistence type="predicted"/>
<dbReference type="Proteomes" id="UP000251075">
    <property type="component" value="Unassembled WGS sequence"/>
</dbReference>